<evidence type="ECO:0000256" key="3">
    <source>
        <dbReference type="PROSITE-ProRule" id="PRU01248"/>
    </source>
</evidence>
<dbReference type="InterPro" id="IPR011010">
    <property type="entry name" value="DNA_brk_join_enz"/>
</dbReference>
<dbReference type="CDD" id="cd00397">
    <property type="entry name" value="DNA_BRE_C"/>
    <property type="match status" value="1"/>
</dbReference>
<dbReference type="InterPro" id="IPR013762">
    <property type="entry name" value="Integrase-like_cat_sf"/>
</dbReference>
<dbReference type="SUPFAM" id="SSF56349">
    <property type="entry name" value="DNA breaking-rejoining enzymes"/>
    <property type="match status" value="1"/>
</dbReference>
<evidence type="ECO:0000259" key="4">
    <source>
        <dbReference type="PROSITE" id="PS51898"/>
    </source>
</evidence>
<dbReference type="Gene3D" id="1.10.443.10">
    <property type="entry name" value="Intergrase catalytic core"/>
    <property type="match status" value="1"/>
</dbReference>
<dbReference type="InterPro" id="IPR044068">
    <property type="entry name" value="CB"/>
</dbReference>
<evidence type="ECO:0000313" key="6">
    <source>
        <dbReference type="EMBL" id="TLQ38752.1"/>
    </source>
</evidence>
<dbReference type="PROSITE" id="PS51900">
    <property type="entry name" value="CB"/>
    <property type="match status" value="1"/>
</dbReference>
<organism evidence="7 8">
    <name type="scientific">Streptomyces marianii</name>
    <dbReference type="NCBI Taxonomy" id="1817406"/>
    <lineage>
        <taxon>Bacteria</taxon>
        <taxon>Bacillati</taxon>
        <taxon>Actinomycetota</taxon>
        <taxon>Actinomycetes</taxon>
        <taxon>Kitasatosporales</taxon>
        <taxon>Streptomycetaceae</taxon>
        <taxon>Streptomyces</taxon>
    </lineage>
</organism>
<dbReference type="PROSITE" id="PS51898">
    <property type="entry name" value="TYR_RECOMBINASE"/>
    <property type="match status" value="1"/>
</dbReference>
<dbReference type="GO" id="GO:0003677">
    <property type="term" value="F:DNA binding"/>
    <property type="evidence" value="ECO:0007669"/>
    <property type="project" value="UniProtKB-UniRule"/>
</dbReference>
<dbReference type="Proteomes" id="UP000305921">
    <property type="component" value="Unassembled WGS sequence"/>
</dbReference>
<dbReference type="EMBL" id="VAWE01000001">
    <property type="protein sequence ID" value="TLQ42329.1"/>
    <property type="molecule type" value="Genomic_DNA"/>
</dbReference>
<dbReference type="GO" id="GO:0006310">
    <property type="term" value="P:DNA recombination"/>
    <property type="evidence" value="ECO:0007669"/>
    <property type="project" value="UniProtKB-KW"/>
</dbReference>
<evidence type="ECO:0000256" key="2">
    <source>
        <dbReference type="ARBA" id="ARBA00023172"/>
    </source>
</evidence>
<evidence type="ECO:0000313" key="8">
    <source>
        <dbReference type="Proteomes" id="UP000305921"/>
    </source>
</evidence>
<dbReference type="OrthoDB" id="9803188at2"/>
<proteinExistence type="predicted"/>
<feature type="domain" description="Tyr recombinase" evidence="4">
    <location>
        <begin position="190"/>
        <end position="391"/>
    </location>
</feature>
<keyword evidence="8" id="KW-1185">Reference proteome</keyword>
<feature type="domain" description="Core-binding (CB)" evidence="5">
    <location>
        <begin position="39"/>
        <end position="142"/>
    </location>
</feature>
<dbReference type="Pfam" id="PF00589">
    <property type="entry name" value="Phage_integrase"/>
    <property type="match status" value="1"/>
</dbReference>
<reference evidence="7 8" key="1">
    <citation type="submission" date="2019-05" db="EMBL/GenBank/DDBJ databases">
        <title>Streptomyces marianii sp. nov., a novel marine actinomycete from southern coast of India.</title>
        <authorList>
            <person name="Iniyan A.M."/>
            <person name="Wink J."/>
            <person name="Ramprasad E."/>
            <person name="Ramana C.V."/>
            <person name="Bunk B."/>
            <person name="Sproer C."/>
            <person name="Joseph F.-J.R.S."/>
            <person name="Vincent S.G.P."/>
        </authorList>
    </citation>
    <scope>NUCLEOTIDE SEQUENCE [LARGE SCALE GENOMIC DNA]</scope>
    <source>
        <strain evidence="7 8">ICN19</strain>
    </source>
</reference>
<dbReference type="InterPro" id="IPR002104">
    <property type="entry name" value="Integrase_catalytic"/>
</dbReference>
<evidence type="ECO:0000259" key="5">
    <source>
        <dbReference type="PROSITE" id="PS51900"/>
    </source>
</evidence>
<dbReference type="EMBL" id="VAWE01000005">
    <property type="protein sequence ID" value="TLQ38752.1"/>
    <property type="molecule type" value="Genomic_DNA"/>
</dbReference>
<dbReference type="Gene3D" id="1.10.150.130">
    <property type="match status" value="1"/>
</dbReference>
<dbReference type="GO" id="GO:0015074">
    <property type="term" value="P:DNA integration"/>
    <property type="evidence" value="ECO:0007669"/>
    <property type="project" value="InterPro"/>
</dbReference>
<keyword evidence="1 3" id="KW-0238">DNA-binding</keyword>
<dbReference type="InterPro" id="IPR010998">
    <property type="entry name" value="Integrase_recombinase_N"/>
</dbReference>
<gene>
    <name evidence="7" type="ORF">FEF34_03045</name>
    <name evidence="6" type="ORF">FEF34_40670</name>
</gene>
<accession>A0A5R9DZU2</accession>
<protein>
    <submittedName>
        <fullName evidence="7">Site-specific integrase</fullName>
    </submittedName>
</protein>
<evidence type="ECO:0000256" key="1">
    <source>
        <dbReference type="ARBA" id="ARBA00023125"/>
    </source>
</evidence>
<sequence length="405" mass="44954">MRLCGGLLHQPSDHGVALRAFPVRLPSGVRYWTVVDDGYEVVFIADQWLRFLRFGRSRSELTTKAYAGGIALYLRWCRSTGREWSVAARDLGLFMVWLKYTPSSLDDDPAPVVLGPGADPARKERRVNGVLAAVRGLLSYAVSVGEAPRSVLGQIYELADSRDLPVEAQGEDSGLTYRLRAVHRSQEPEAEVDRATDEELVAMFLECRNARDRLIVLLLGRVGLRRGQAAGLHRSDCHLLPDSRALGCDYSGAHLHVRRRENSNRAWSKSKQAWTQPLDFLVVQAFDQYIDERHEILGAGGSDFLLVNLFREPLGAPMPPDALGELFERLSQRAGLSRKVGPHMARRAFGSNVADAGGSVDEVQALLGQTHPESPRPYLIPDRARLREAIERVPSPRSLHGTGEK</sequence>
<comment type="caution">
    <text evidence="7">The sequence shown here is derived from an EMBL/GenBank/DDBJ whole genome shotgun (WGS) entry which is preliminary data.</text>
</comment>
<name>A0A5R9DZU2_9ACTN</name>
<dbReference type="AlphaFoldDB" id="A0A5R9DZU2"/>
<keyword evidence="2" id="KW-0233">DNA recombination</keyword>
<evidence type="ECO:0000313" key="7">
    <source>
        <dbReference type="EMBL" id="TLQ42329.1"/>
    </source>
</evidence>